<dbReference type="Pfam" id="PF10423">
    <property type="entry name" value="AMNp_N"/>
    <property type="match status" value="1"/>
</dbReference>
<evidence type="ECO:0000259" key="2">
    <source>
        <dbReference type="Pfam" id="PF01048"/>
    </source>
</evidence>
<keyword evidence="5" id="KW-1185">Reference proteome</keyword>
<dbReference type="Gene3D" id="3.30.1730.10">
    <property type="entry name" value="AMP nucleoside phosphorylase, N-terminal domain"/>
    <property type="match status" value="1"/>
</dbReference>
<gene>
    <name evidence="1" type="primary">amn</name>
    <name evidence="4" type="ORF">QO011_001649</name>
</gene>
<dbReference type="NCBIfam" id="TIGR01717">
    <property type="entry name" value="AMP-nucleosdse"/>
    <property type="match status" value="1"/>
</dbReference>
<dbReference type="RefSeq" id="WP_307270148.1">
    <property type="nucleotide sequence ID" value="NZ_JAUSVX010000002.1"/>
</dbReference>
<dbReference type="InterPro" id="IPR011271">
    <property type="entry name" value="AMP_nucleosidase"/>
</dbReference>
<dbReference type="PANTHER" id="PTHR43691">
    <property type="entry name" value="URIDINE PHOSPHORYLASE"/>
    <property type="match status" value="1"/>
</dbReference>
<feature type="domain" description="Nucleoside phosphorylase" evidence="2">
    <location>
        <begin position="284"/>
        <end position="444"/>
    </location>
</feature>
<dbReference type="Gene3D" id="3.40.50.1580">
    <property type="entry name" value="Nucleoside phosphorylase domain"/>
    <property type="match status" value="1"/>
</dbReference>
<dbReference type="InterPro" id="IPR018953">
    <property type="entry name" value="AMP_nucleoside_Pase_N"/>
</dbReference>
<dbReference type="HAMAP" id="MF_01932">
    <property type="entry name" value="AMP_nucleosidase"/>
    <property type="match status" value="1"/>
</dbReference>
<dbReference type="CDD" id="cd17762">
    <property type="entry name" value="AMN"/>
    <property type="match status" value="1"/>
</dbReference>
<evidence type="ECO:0000259" key="3">
    <source>
        <dbReference type="Pfam" id="PF10423"/>
    </source>
</evidence>
<evidence type="ECO:0000313" key="4">
    <source>
        <dbReference type="EMBL" id="MDQ0468649.1"/>
    </source>
</evidence>
<dbReference type="NCBIfam" id="NF006142">
    <property type="entry name" value="PRK08292.1"/>
    <property type="match status" value="1"/>
</dbReference>
<accession>A0ABU0J340</accession>
<keyword evidence="4" id="KW-0326">Glycosidase</keyword>
<evidence type="ECO:0000256" key="1">
    <source>
        <dbReference type="HAMAP-Rule" id="MF_01932"/>
    </source>
</evidence>
<dbReference type="SUPFAM" id="SSF53167">
    <property type="entry name" value="Purine and uridine phosphorylases"/>
    <property type="match status" value="1"/>
</dbReference>
<dbReference type="GO" id="GO:0008714">
    <property type="term" value="F:AMP nucleosidase activity"/>
    <property type="evidence" value="ECO:0007669"/>
    <property type="project" value="UniProtKB-EC"/>
</dbReference>
<reference evidence="4 5" key="1">
    <citation type="submission" date="2023-07" db="EMBL/GenBank/DDBJ databases">
        <title>Genomic Encyclopedia of Type Strains, Phase IV (KMG-IV): sequencing the most valuable type-strain genomes for metagenomic binning, comparative biology and taxonomic classification.</title>
        <authorList>
            <person name="Goeker M."/>
        </authorList>
    </citation>
    <scope>NUCLEOTIDE SEQUENCE [LARGE SCALE GENOMIC DNA]</scope>
    <source>
        <strain evidence="4 5">DSM 19619</strain>
    </source>
</reference>
<comment type="similarity">
    <text evidence="1">Belongs to the AMP nucleosidase family.</text>
</comment>
<dbReference type="EMBL" id="JAUSVX010000002">
    <property type="protein sequence ID" value="MDQ0468649.1"/>
    <property type="molecule type" value="Genomic_DNA"/>
</dbReference>
<proteinExistence type="inferred from homology"/>
<dbReference type="InterPro" id="IPR000845">
    <property type="entry name" value="Nucleoside_phosphorylase_d"/>
</dbReference>
<name>A0ABU0J340_9HYPH</name>
<dbReference type="InterPro" id="IPR037109">
    <property type="entry name" value="AMP_N_sf"/>
</dbReference>
<keyword evidence="1 4" id="KW-0378">Hydrolase</keyword>
<sequence>MDSYPRRFRDAKAAVRTISELYEQTTTRLREAFIAYTKGQDFTQRVRGTYPFVRLSSDGPPEIDPRSAYGFIADAGVYATTVTRPDIFGRYLEEQIGLLLKNTGGEVEVGESATPIPIHFALGETFHVEGGLDPARLAQLPRIFDVPDLTILDDRIANGTDIPSLNEPKPLSLFSAPRIDVSLMRLKHYSGTSAKHFQNFVIFTNYQFYMDEFVRLAHQVLAGGDAGPLGLGYTAFVEPGDVVTLAAGVARDQEARPLLPPGAPPPRLPQMPAYHLKRPDDSGITMINIGVGPSNAKNITDHVAVLRPHAWLMLGHCAGLRNSQSLGDYVLAHAYLRQDHVLDADLPREVPIPALAEIQTAIEKAVGIVTGLEGYDLKRVMRTGTVATVDDRNWELRPSTIQNLPFIQSRAIALDMESGTIAANGFRFRVPYGTLLCVSDKPLHGQLKLPGMADRFYRERVSQHLAIGLETMALLRETDRAQLHSRKLRSFNEVAFQ</sequence>
<dbReference type="EC" id="3.2.2.4" evidence="1"/>
<comment type="caution">
    <text evidence="4">The sequence shown here is derived from an EMBL/GenBank/DDBJ whole genome shotgun (WGS) entry which is preliminary data.</text>
</comment>
<comment type="catalytic activity">
    <reaction evidence="1">
        <text>AMP + H2O = D-ribose 5-phosphate + adenine</text>
        <dbReference type="Rhea" id="RHEA:20129"/>
        <dbReference type="ChEBI" id="CHEBI:15377"/>
        <dbReference type="ChEBI" id="CHEBI:16708"/>
        <dbReference type="ChEBI" id="CHEBI:78346"/>
        <dbReference type="ChEBI" id="CHEBI:456215"/>
        <dbReference type="EC" id="3.2.2.4"/>
    </reaction>
</comment>
<dbReference type="Proteomes" id="UP001242480">
    <property type="component" value="Unassembled WGS sequence"/>
</dbReference>
<evidence type="ECO:0000313" key="5">
    <source>
        <dbReference type="Proteomes" id="UP001242480"/>
    </source>
</evidence>
<organism evidence="4 5">
    <name type="scientific">Labrys wisconsinensis</name>
    <dbReference type="NCBI Taxonomy" id="425677"/>
    <lineage>
        <taxon>Bacteria</taxon>
        <taxon>Pseudomonadati</taxon>
        <taxon>Pseudomonadota</taxon>
        <taxon>Alphaproteobacteria</taxon>
        <taxon>Hyphomicrobiales</taxon>
        <taxon>Xanthobacteraceae</taxon>
        <taxon>Labrys</taxon>
    </lineage>
</organism>
<dbReference type="InterPro" id="IPR047039">
    <property type="entry name" value="AMN_phosphorylase"/>
</dbReference>
<dbReference type="PANTHER" id="PTHR43691:SF6">
    <property type="entry name" value="AMP NUCLEOSIDASE"/>
    <property type="match status" value="1"/>
</dbReference>
<comment type="function">
    <text evidence="1">Catalyzes the hydrolysis of the N-glycosidic bond of AMP to form adenine and ribose 5-phosphate. Involved in regulation of AMP concentrations.</text>
</comment>
<dbReference type="Pfam" id="PF01048">
    <property type="entry name" value="PNP_UDP_1"/>
    <property type="match status" value="1"/>
</dbReference>
<dbReference type="InterPro" id="IPR035994">
    <property type="entry name" value="Nucleoside_phosphorylase_sf"/>
</dbReference>
<protein>
    <recommendedName>
        <fullName evidence="1">AMP nucleosidase</fullName>
        <ecNumber evidence="1">3.2.2.4</ecNumber>
    </recommendedName>
</protein>
<feature type="domain" description="AMP nucleoside phosphorylase N-terminal" evidence="3">
    <location>
        <begin position="13"/>
        <end position="163"/>
    </location>
</feature>